<gene>
    <name evidence="2" type="ORF">LTRI10_LOCUS15513</name>
</gene>
<organism evidence="2 3">
    <name type="scientific">Linum trigynum</name>
    <dbReference type="NCBI Taxonomy" id="586398"/>
    <lineage>
        <taxon>Eukaryota</taxon>
        <taxon>Viridiplantae</taxon>
        <taxon>Streptophyta</taxon>
        <taxon>Embryophyta</taxon>
        <taxon>Tracheophyta</taxon>
        <taxon>Spermatophyta</taxon>
        <taxon>Magnoliopsida</taxon>
        <taxon>eudicotyledons</taxon>
        <taxon>Gunneridae</taxon>
        <taxon>Pentapetalae</taxon>
        <taxon>rosids</taxon>
        <taxon>fabids</taxon>
        <taxon>Malpighiales</taxon>
        <taxon>Linaceae</taxon>
        <taxon>Linum</taxon>
    </lineage>
</organism>
<dbReference type="Proteomes" id="UP001497516">
    <property type="component" value="Chromosome 3"/>
</dbReference>
<dbReference type="Pfam" id="PF13456">
    <property type="entry name" value="RVT_3"/>
    <property type="match status" value="1"/>
</dbReference>
<proteinExistence type="predicted"/>
<dbReference type="InterPro" id="IPR012337">
    <property type="entry name" value="RNaseH-like_sf"/>
</dbReference>
<dbReference type="Gene3D" id="3.30.420.10">
    <property type="entry name" value="Ribonuclease H-like superfamily/Ribonuclease H"/>
    <property type="match status" value="1"/>
</dbReference>
<dbReference type="CDD" id="cd06222">
    <property type="entry name" value="RNase_H_like"/>
    <property type="match status" value="1"/>
</dbReference>
<dbReference type="PROSITE" id="PS50879">
    <property type="entry name" value="RNASE_H_1"/>
    <property type="match status" value="1"/>
</dbReference>
<dbReference type="GO" id="GO:0003676">
    <property type="term" value="F:nucleic acid binding"/>
    <property type="evidence" value="ECO:0007669"/>
    <property type="project" value="InterPro"/>
</dbReference>
<feature type="domain" description="RNase H type-1" evidence="1">
    <location>
        <begin position="109"/>
        <end position="174"/>
    </location>
</feature>
<dbReference type="GO" id="GO:0004523">
    <property type="term" value="F:RNA-DNA hybrid ribonuclease activity"/>
    <property type="evidence" value="ECO:0007669"/>
    <property type="project" value="InterPro"/>
</dbReference>
<protein>
    <recommendedName>
        <fullName evidence="1">RNase H type-1 domain-containing protein</fullName>
    </recommendedName>
</protein>
<name>A0AAV2DKT5_9ROSI</name>
<evidence type="ECO:0000259" key="1">
    <source>
        <dbReference type="PROSITE" id="PS50879"/>
    </source>
</evidence>
<dbReference type="PANTHER" id="PTHR47723:SF13">
    <property type="entry name" value="PUTATIVE-RELATED"/>
    <property type="match status" value="1"/>
</dbReference>
<evidence type="ECO:0000313" key="2">
    <source>
        <dbReference type="EMBL" id="CAL1373591.1"/>
    </source>
</evidence>
<dbReference type="InterPro" id="IPR036397">
    <property type="entry name" value="RNaseH_sf"/>
</dbReference>
<dbReference type="InterPro" id="IPR002156">
    <property type="entry name" value="RNaseH_domain"/>
</dbReference>
<dbReference type="InterPro" id="IPR044730">
    <property type="entry name" value="RNase_H-like_dom_plant"/>
</dbReference>
<sequence length="174" mass="19773">MTSKQSIYCIRSFFSQDYDNWINTNLENNEEGEWPGEWASYFALILWYIWKHRNENIFKGKTLTPSSLANYVLTKAKDWIRTWETASSGLLRQPGRHRRDELIAWKPPTAGWLKMNTDGAAQGCPGIITAGGVLRDTYGDWKGGFCSKIGSGTALLAELWGIYHGLDYAWKQGA</sequence>
<evidence type="ECO:0000313" key="3">
    <source>
        <dbReference type="Proteomes" id="UP001497516"/>
    </source>
</evidence>
<reference evidence="2 3" key="1">
    <citation type="submission" date="2024-04" db="EMBL/GenBank/DDBJ databases">
        <authorList>
            <person name="Fracassetti M."/>
        </authorList>
    </citation>
    <scope>NUCLEOTIDE SEQUENCE [LARGE SCALE GENOMIC DNA]</scope>
</reference>
<dbReference type="SUPFAM" id="SSF53098">
    <property type="entry name" value="Ribonuclease H-like"/>
    <property type="match status" value="1"/>
</dbReference>
<dbReference type="InterPro" id="IPR053151">
    <property type="entry name" value="RNase_H-like"/>
</dbReference>
<dbReference type="AlphaFoldDB" id="A0AAV2DKT5"/>
<accession>A0AAV2DKT5</accession>
<keyword evidence="3" id="KW-1185">Reference proteome</keyword>
<dbReference type="PANTHER" id="PTHR47723">
    <property type="entry name" value="OS05G0353850 PROTEIN"/>
    <property type="match status" value="1"/>
</dbReference>
<dbReference type="EMBL" id="OZ034816">
    <property type="protein sequence ID" value="CAL1373591.1"/>
    <property type="molecule type" value="Genomic_DNA"/>
</dbReference>